<proteinExistence type="predicted"/>
<gene>
    <name evidence="2" type="ORF">EJ04DRAFT_562061</name>
</gene>
<reference evidence="2" key="1">
    <citation type="journal article" date="2020" name="Stud. Mycol.">
        <title>101 Dothideomycetes genomes: a test case for predicting lifestyles and emergence of pathogens.</title>
        <authorList>
            <person name="Haridas S."/>
            <person name="Albert R."/>
            <person name="Binder M."/>
            <person name="Bloem J."/>
            <person name="Labutti K."/>
            <person name="Salamov A."/>
            <person name="Andreopoulos B."/>
            <person name="Baker S."/>
            <person name="Barry K."/>
            <person name="Bills G."/>
            <person name="Bluhm B."/>
            <person name="Cannon C."/>
            <person name="Castanera R."/>
            <person name="Culley D."/>
            <person name="Daum C."/>
            <person name="Ezra D."/>
            <person name="Gonzalez J."/>
            <person name="Henrissat B."/>
            <person name="Kuo A."/>
            <person name="Liang C."/>
            <person name="Lipzen A."/>
            <person name="Lutzoni F."/>
            <person name="Magnuson J."/>
            <person name="Mondo S."/>
            <person name="Nolan M."/>
            <person name="Ohm R."/>
            <person name="Pangilinan J."/>
            <person name="Park H.-J."/>
            <person name="Ramirez L."/>
            <person name="Alfaro M."/>
            <person name="Sun H."/>
            <person name="Tritt A."/>
            <person name="Yoshinaga Y."/>
            <person name="Zwiers L.-H."/>
            <person name="Turgeon B."/>
            <person name="Goodwin S."/>
            <person name="Spatafora J."/>
            <person name="Crous P."/>
            <person name="Grigoriev I."/>
        </authorList>
    </citation>
    <scope>NUCLEOTIDE SEQUENCE</scope>
    <source>
        <strain evidence="2">CBS 125425</strain>
    </source>
</reference>
<dbReference type="OrthoDB" id="5418867at2759"/>
<feature type="compositionally biased region" description="Basic and acidic residues" evidence="1">
    <location>
        <begin position="152"/>
        <end position="161"/>
    </location>
</feature>
<feature type="region of interest" description="Disordered" evidence="1">
    <location>
        <begin position="68"/>
        <end position="170"/>
    </location>
</feature>
<feature type="region of interest" description="Disordered" evidence="1">
    <location>
        <begin position="1"/>
        <end position="26"/>
    </location>
</feature>
<name>A0A9P4R4S0_9PLEO</name>
<evidence type="ECO:0000313" key="3">
    <source>
        <dbReference type="Proteomes" id="UP000799444"/>
    </source>
</evidence>
<feature type="compositionally biased region" description="Low complexity" evidence="1">
    <location>
        <begin position="71"/>
        <end position="97"/>
    </location>
</feature>
<dbReference type="EMBL" id="ML996120">
    <property type="protein sequence ID" value="KAF2736990.1"/>
    <property type="molecule type" value="Genomic_DNA"/>
</dbReference>
<protein>
    <submittedName>
        <fullName evidence="2">Uncharacterized protein</fullName>
    </submittedName>
</protein>
<comment type="caution">
    <text evidence="2">The sequence shown here is derived from an EMBL/GenBank/DDBJ whole genome shotgun (WGS) entry which is preliminary data.</text>
</comment>
<sequence length="170" mass="17952">MVQWTAEKDREVRSTPHSAPLHPPTPTPQLMLGLLDFTNISISKELLSHLALKIGEGCTPKAVSHRIQNMKKAAAEAAGKSGSAGSSPKTPGKSGSAALPKTAGKRGSVGKKGADGEEAETTQGTPVKGKKRGRPATKKEVSDGEMDDEEERVNKKVKIEVVDEDEEFAG</sequence>
<keyword evidence="3" id="KW-1185">Reference proteome</keyword>
<feature type="compositionally biased region" description="Basic and acidic residues" evidence="1">
    <location>
        <begin position="1"/>
        <end position="14"/>
    </location>
</feature>
<organism evidence="2 3">
    <name type="scientific">Polyplosphaeria fusca</name>
    <dbReference type="NCBI Taxonomy" id="682080"/>
    <lineage>
        <taxon>Eukaryota</taxon>
        <taxon>Fungi</taxon>
        <taxon>Dikarya</taxon>
        <taxon>Ascomycota</taxon>
        <taxon>Pezizomycotina</taxon>
        <taxon>Dothideomycetes</taxon>
        <taxon>Pleosporomycetidae</taxon>
        <taxon>Pleosporales</taxon>
        <taxon>Tetraplosphaeriaceae</taxon>
        <taxon>Polyplosphaeria</taxon>
    </lineage>
</organism>
<evidence type="ECO:0000256" key="1">
    <source>
        <dbReference type="SAM" id="MobiDB-lite"/>
    </source>
</evidence>
<dbReference type="AlphaFoldDB" id="A0A9P4R4S0"/>
<accession>A0A9P4R4S0</accession>
<evidence type="ECO:0000313" key="2">
    <source>
        <dbReference type="EMBL" id="KAF2736990.1"/>
    </source>
</evidence>
<dbReference type="Proteomes" id="UP000799444">
    <property type="component" value="Unassembled WGS sequence"/>
</dbReference>